<protein>
    <submittedName>
        <fullName evidence="1">Uncharacterized protein</fullName>
    </submittedName>
</protein>
<evidence type="ECO:0000313" key="2">
    <source>
        <dbReference type="Proteomes" id="UP000189632"/>
    </source>
</evidence>
<dbReference type="KEGG" id="bapi:BBC0122_001480"/>
<dbReference type="AlphaFoldDB" id="A0A1U9MEX5"/>
<reference evidence="1 2" key="1">
    <citation type="submission" date="2016-11" db="EMBL/GenBank/DDBJ databases">
        <title>Comparative genomics of Bartonella apis.</title>
        <authorList>
            <person name="Engel P."/>
        </authorList>
    </citation>
    <scope>NUCLEOTIDE SEQUENCE [LARGE SCALE GENOMIC DNA]</scope>
    <source>
        <strain evidence="1 2">BBC0122</strain>
    </source>
</reference>
<dbReference type="RefSeq" id="WP_077990404.1">
    <property type="nucleotide sequence ID" value="NZ_CP015625.1"/>
</dbReference>
<name>A0A1U9MEX5_9HYPH</name>
<dbReference type="Proteomes" id="UP000189632">
    <property type="component" value="Chromosome"/>
</dbReference>
<gene>
    <name evidence="1" type="ORF">BBC0122_001480</name>
</gene>
<proteinExistence type="predicted"/>
<keyword evidence="2" id="KW-1185">Reference proteome</keyword>
<evidence type="ECO:0000313" key="1">
    <source>
        <dbReference type="EMBL" id="AQT46288.1"/>
    </source>
</evidence>
<dbReference type="EMBL" id="CP015625">
    <property type="protein sequence ID" value="AQT46288.1"/>
    <property type="molecule type" value="Genomic_DNA"/>
</dbReference>
<dbReference type="OrthoDB" id="7926090at2"/>
<sequence>MRSVKLHLSRFVLVFAITVQSVVMAQAALIGLDAAGKSYGGIICSASGARKSLPTGHAPMPACCVGGCILSAALQISRPDDNFLEISERSSEPIGILLALSLLGHYNFCLYDARSPPHRFS</sequence>
<accession>A0A1U9MEX5</accession>
<organism evidence="1 2">
    <name type="scientific">Bartonella choladocola</name>
    <dbReference type="NCBI Taxonomy" id="2750995"/>
    <lineage>
        <taxon>Bacteria</taxon>
        <taxon>Pseudomonadati</taxon>
        <taxon>Pseudomonadota</taxon>
        <taxon>Alphaproteobacteria</taxon>
        <taxon>Hyphomicrobiales</taxon>
        <taxon>Bartonellaceae</taxon>
        <taxon>Bartonella</taxon>
    </lineage>
</organism>